<accession>A0ACC1D0P1</accession>
<dbReference type="EMBL" id="CM034398">
    <property type="protein sequence ID" value="KAJ0177450.1"/>
    <property type="molecule type" value="Genomic_DNA"/>
</dbReference>
<dbReference type="Proteomes" id="UP000824533">
    <property type="component" value="Linkage Group LG12"/>
</dbReference>
<organism evidence="1 2">
    <name type="scientific">Dendrolimus kikuchii</name>
    <dbReference type="NCBI Taxonomy" id="765133"/>
    <lineage>
        <taxon>Eukaryota</taxon>
        <taxon>Metazoa</taxon>
        <taxon>Ecdysozoa</taxon>
        <taxon>Arthropoda</taxon>
        <taxon>Hexapoda</taxon>
        <taxon>Insecta</taxon>
        <taxon>Pterygota</taxon>
        <taxon>Neoptera</taxon>
        <taxon>Endopterygota</taxon>
        <taxon>Lepidoptera</taxon>
        <taxon>Glossata</taxon>
        <taxon>Ditrysia</taxon>
        <taxon>Bombycoidea</taxon>
        <taxon>Lasiocampidae</taxon>
        <taxon>Dendrolimus</taxon>
    </lineage>
</organism>
<keyword evidence="2" id="KW-1185">Reference proteome</keyword>
<name>A0ACC1D0P1_9NEOP</name>
<comment type="caution">
    <text evidence="1">The sequence shown here is derived from an EMBL/GenBank/DDBJ whole genome shotgun (WGS) entry which is preliminary data.</text>
</comment>
<reference evidence="1 2" key="1">
    <citation type="journal article" date="2021" name="Front. Genet.">
        <title>Chromosome-Level Genome Assembly Reveals Significant Gene Expansion in the Toll and IMD Signaling Pathways of Dendrolimus kikuchii.</title>
        <authorList>
            <person name="Zhou J."/>
            <person name="Wu P."/>
            <person name="Xiong Z."/>
            <person name="Liu N."/>
            <person name="Zhao N."/>
            <person name="Ji M."/>
            <person name="Qiu Y."/>
            <person name="Yang B."/>
        </authorList>
    </citation>
    <scope>NUCLEOTIDE SEQUENCE [LARGE SCALE GENOMIC DNA]</scope>
    <source>
        <strain evidence="1">Ann1</strain>
    </source>
</reference>
<gene>
    <name evidence="1" type="ORF">K1T71_007459</name>
</gene>
<evidence type="ECO:0000313" key="1">
    <source>
        <dbReference type="EMBL" id="KAJ0177450.1"/>
    </source>
</evidence>
<sequence length="364" mass="42090">MFQKLDKFLDKRLLVLTIIVIQIVFVIFIILISPNMFSPVRNRNEYQFFWQDRVLYDGDIHCHYLNSNDILPPAEDKNFKPKENSIFFHETSCRGALTSRQACAIEAAARIHPGRDIYVLFSSPVDEFTFKESVISKLKVLSNINYARVHIKEYANNTPLELLVESNRIDKANFKVQLSSDILRFLTLYKWGGIYLDMDMIVAHNLDALGKNWAALEDTQLVNGAVLAIGKDKIGRNVIKAVMQEINNSYDPQIFNYNGPGAITRVLERWCNSSELETWNASKCGGFSVYDPEHFFPIDFEDYKKYFEPGEVKDVVKDVTKVYTYHLWNKLSSNTTVDKNSPYAKLAKKYCPEIYKMYSDKFGQ</sequence>
<evidence type="ECO:0000313" key="2">
    <source>
        <dbReference type="Proteomes" id="UP000824533"/>
    </source>
</evidence>
<protein>
    <submittedName>
        <fullName evidence="1">Uncharacterized protein</fullName>
    </submittedName>
</protein>
<proteinExistence type="predicted"/>